<dbReference type="Proteomes" id="UP000182321">
    <property type="component" value="Unassembled WGS sequence"/>
</dbReference>
<accession>A0A1H7L9D3</accession>
<keyword evidence="3 5" id="KW-1133">Transmembrane helix</keyword>
<reference evidence="7" key="1">
    <citation type="submission" date="2016-10" db="EMBL/GenBank/DDBJ databases">
        <authorList>
            <person name="Varghese N."/>
        </authorList>
    </citation>
    <scope>NUCLEOTIDE SEQUENCE [LARGE SCALE GENOMIC DNA]</scope>
    <source>
        <strain evidence="7">ACV-9</strain>
    </source>
</reference>
<evidence type="ECO:0000256" key="2">
    <source>
        <dbReference type="ARBA" id="ARBA00022692"/>
    </source>
</evidence>
<keyword evidence="2 5" id="KW-0812">Transmembrane</keyword>
<evidence type="ECO:0000256" key="4">
    <source>
        <dbReference type="ARBA" id="ARBA00023136"/>
    </source>
</evidence>
<keyword evidence="1" id="KW-1003">Cell membrane</keyword>
<evidence type="ECO:0000256" key="3">
    <source>
        <dbReference type="ARBA" id="ARBA00022989"/>
    </source>
</evidence>
<feature type="transmembrane region" description="Helical" evidence="5">
    <location>
        <begin position="74"/>
        <end position="91"/>
    </location>
</feature>
<evidence type="ECO:0000313" key="7">
    <source>
        <dbReference type="Proteomes" id="UP000182321"/>
    </source>
</evidence>
<dbReference type="EMBL" id="FNZX01000015">
    <property type="protein sequence ID" value="SEK94887.1"/>
    <property type="molecule type" value="Genomic_DNA"/>
</dbReference>
<evidence type="ECO:0000313" key="6">
    <source>
        <dbReference type="EMBL" id="SEK94887.1"/>
    </source>
</evidence>
<dbReference type="InterPro" id="IPR003810">
    <property type="entry name" value="Mntp/YtaF"/>
</dbReference>
<evidence type="ECO:0000256" key="1">
    <source>
        <dbReference type="ARBA" id="ARBA00022475"/>
    </source>
</evidence>
<evidence type="ECO:0000256" key="5">
    <source>
        <dbReference type="SAM" id="Phobius"/>
    </source>
</evidence>
<keyword evidence="7" id="KW-1185">Reference proteome</keyword>
<proteinExistence type="predicted"/>
<feature type="transmembrane region" description="Helical" evidence="5">
    <location>
        <begin position="112"/>
        <end position="134"/>
    </location>
</feature>
<gene>
    <name evidence="6" type="ORF">SAMN02910377_02250</name>
</gene>
<feature type="transmembrane region" description="Helical" evidence="5">
    <location>
        <begin position="140"/>
        <end position="157"/>
    </location>
</feature>
<dbReference type="AlphaFoldDB" id="A0A1H7L9D3"/>
<dbReference type="Pfam" id="PF02659">
    <property type="entry name" value="Mntp"/>
    <property type="match status" value="1"/>
</dbReference>
<feature type="transmembrane region" description="Helical" evidence="5">
    <location>
        <begin position="35"/>
        <end position="62"/>
    </location>
</feature>
<dbReference type="RefSeq" id="WP_083380762.1">
    <property type="nucleotide sequence ID" value="NZ_FNZX01000015.1"/>
</dbReference>
<dbReference type="PANTHER" id="PTHR35529:SF1">
    <property type="entry name" value="MANGANESE EFFLUX PUMP MNTP-RELATED"/>
    <property type="match status" value="1"/>
</dbReference>
<protein>
    <submittedName>
        <fullName evidence="6">Putative Mn2+ efflux pump MntP</fullName>
    </submittedName>
</protein>
<feature type="transmembrane region" description="Helical" evidence="5">
    <location>
        <begin position="169"/>
        <end position="191"/>
    </location>
</feature>
<keyword evidence="4 5" id="KW-0472">Membrane</keyword>
<feature type="transmembrane region" description="Helical" evidence="5">
    <location>
        <begin position="6"/>
        <end position="23"/>
    </location>
</feature>
<sequence length="194" mass="21352">MSWLENLLMIAGILLDVFAAMEIQGAMIARIRKRTIVIACTVVAGLELIFYFIGFVICRLLALNGYVSDPMNYGEIVAVIVLAFLGIRLIAKAIKREFIQEKRKDVLRVWDYIKIVVVSCVYTAAAGCACGLVGTTIWQIITIILIISVLMVLAGLYTGLHFGFEMKTVAYVAGAALLWGVGAEILLHRVIEII</sequence>
<name>A0A1H7L9D3_9FIRM</name>
<dbReference type="PANTHER" id="PTHR35529">
    <property type="entry name" value="MANGANESE EFFLUX PUMP MNTP-RELATED"/>
    <property type="match status" value="1"/>
</dbReference>
<organism evidence="6 7">
    <name type="scientific">Pseudobutyrivibrio ruminis</name>
    <dbReference type="NCBI Taxonomy" id="46206"/>
    <lineage>
        <taxon>Bacteria</taxon>
        <taxon>Bacillati</taxon>
        <taxon>Bacillota</taxon>
        <taxon>Clostridia</taxon>
        <taxon>Lachnospirales</taxon>
        <taxon>Lachnospiraceae</taxon>
        <taxon>Pseudobutyrivibrio</taxon>
    </lineage>
</organism>